<dbReference type="GO" id="GO:0008817">
    <property type="term" value="F:corrinoid adenosyltransferase activity"/>
    <property type="evidence" value="ECO:0007669"/>
    <property type="project" value="UniProtKB-UniRule"/>
</dbReference>
<comment type="catalytic activity">
    <reaction evidence="6">
        <text>2 cob(II)alamin + reduced [electron-transfer flavoprotein] + 2 ATP = 2 adenosylcob(III)alamin + 2 triphosphate + oxidized [electron-transfer flavoprotein] + 3 H(+)</text>
        <dbReference type="Rhea" id="RHEA:28671"/>
        <dbReference type="Rhea" id="RHEA-COMP:10685"/>
        <dbReference type="Rhea" id="RHEA-COMP:10686"/>
        <dbReference type="ChEBI" id="CHEBI:15378"/>
        <dbReference type="ChEBI" id="CHEBI:16304"/>
        <dbReference type="ChEBI" id="CHEBI:18036"/>
        <dbReference type="ChEBI" id="CHEBI:18408"/>
        <dbReference type="ChEBI" id="CHEBI:30616"/>
        <dbReference type="ChEBI" id="CHEBI:57692"/>
        <dbReference type="ChEBI" id="CHEBI:58307"/>
        <dbReference type="EC" id="2.5.1.17"/>
    </reaction>
</comment>
<gene>
    <name evidence="8" type="ORF">EAH69_08085</name>
</gene>
<keyword evidence="3 6" id="KW-0808">Transferase</keyword>
<dbReference type="InterPro" id="IPR016030">
    <property type="entry name" value="CblAdoTrfase-like"/>
</dbReference>
<dbReference type="AlphaFoldDB" id="A0A3L9M929"/>
<dbReference type="Pfam" id="PF01923">
    <property type="entry name" value="Cob_adeno_trans"/>
    <property type="match status" value="1"/>
</dbReference>
<proteinExistence type="inferred from homology"/>
<keyword evidence="4 6" id="KW-0547">Nucleotide-binding</keyword>
<dbReference type="PANTHER" id="PTHR12213:SF0">
    <property type="entry name" value="CORRINOID ADENOSYLTRANSFERASE MMAB"/>
    <property type="match status" value="1"/>
</dbReference>
<dbReference type="SUPFAM" id="SSF89028">
    <property type="entry name" value="Cobalamin adenosyltransferase-like"/>
    <property type="match status" value="1"/>
</dbReference>
<sequence>MKIYTKTGDKGTTSLYGGTKVSKDNIRIETYGTVDELNSYIGLIRSYEIDAKLVEELIIIQKDLFNIGAELATPKDKIMLANGTPRLKVMIKEEDITQLENWIDVIDAELEIMTHFILPGGNQASSHAHVARCICRRAERLIFTLAQQEEIRPELAKYINRLSDYLFTAARKIAKDNNHDEIKWIPGE</sequence>
<keyword evidence="9" id="KW-1185">Reference proteome</keyword>
<comment type="subunit">
    <text evidence="2">Homotrimer.</text>
</comment>
<comment type="similarity">
    <text evidence="1 6">Belongs to the Cob(I)alamin adenosyltransferase family.</text>
</comment>
<comment type="pathway">
    <text evidence="6">Cofactor biosynthesis; adenosylcobalamin biosynthesis; adenosylcobalamin from cob(II)yrinate a,c-diamide: step 2/7.</text>
</comment>
<comment type="catalytic activity">
    <reaction evidence="6">
        <text>2 cob(II)yrinate a,c diamide + reduced [electron-transfer flavoprotein] + 2 ATP = 2 adenosylcob(III)yrinate a,c-diamide + 2 triphosphate + oxidized [electron-transfer flavoprotein] + 3 H(+)</text>
        <dbReference type="Rhea" id="RHEA:11528"/>
        <dbReference type="Rhea" id="RHEA-COMP:10685"/>
        <dbReference type="Rhea" id="RHEA-COMP:10686"/>
        <dbReference type="ChEBI" id="CHEBI:15378"/>
        <dbReference type="ChEBI" id="CHEBI:18036"/>
        <dbReference type="ChEBI" id="CHEBI:30616"/>
        <dbReference type="ChEBI" id="CHEBI:57692"/>
        <dbReference type="ChEBI" id="CHEBI:58307"/>
        <dbReference type="ChEBI" id="CHEBI:58503"/>
        <dbReference type="ChEBI" id="CHEBI:58537"/>
        <dbReference type="EC" id="2.5.1.17"/>
    </reaction>
</comment>
<comment type="caution">
    <text evidence="8">The sequence shown here is derived from an EMBL/GenBank/DDBJ whole genome shotgun (WGS) entry which is preliminary data.</text>
</comment>
<accession>A0A3L9M929</accession>
<dbReference type="GO" id="GO:0009236">
    <property type="term" value="P:cobalamin biosynthetic process"/>
    <property type="evidence" value="ECO:0007669"/>
    <property type="project" value="UniProtKB-UniRule"/>
</dbReference>
<dbReference type="RefSeq" id="WP_121934690.1">
    <property type="nucleotide sequence ID" value="NZ_RDOJ01000009.1"/>
</dbReference>
<evidence type="ECO:0000313" key="9">
    <source>
        <dbReference type="Proteomes" id="UP000275348"/>
    </source>
</evidence>
<reference evidence="8 9" key="1">
    <citation type="submission" date="2018-10" db="EMBL/GenBank/DDBJ databases">
        <authorList>
            <person name="Chen X."/>
        </authorList>
    </citation>
    <scope>NUCLEOTIDE SEQUENCE [LARGE SCALE GENOMIC DNA]</scope>
    <source>
        <strain evidence="8 9">YIM 102668</strain>
    </source>
</reference>
<evidence type="ECO:0000313" key="8">
    <source>
        <dbReference type="EMBL" id="RLZ09737.1"/>
    </source>
</evidence>
<evidence type="ECO:0000256" key="2">
    <source>
        <dbReference type="ARBA" id="ARBA00011233"/>
    </source>
</evidence>
<dbReference type="EC" id="2.5.1.17" evidence="6"/>
<dbReference type="FunFam" id="1.20.1200.10:FF:000001">
    <property type="entry name" value="Cob(I)yrinic acid a,c-diamide adenosyltransferase"/>
    <property type="match status" value="1"/>
</dbReference>
<dbReference type="InterPro" id="IPR036451">
    <property type="entry name" value="CblAdoTrfase-like_sf"/>
</dbReference>
<dbReference type="EMBL" id="RDOJ01000009">
    <property type="protein sequence ID" value="RLZ09737.1"/>
    <property type="molecule type" value="Genomic_DNA"/>
</dbReference>
<organism evidence="8 9">
    <name type="scientific">Faecalibacter macacae</name>
    <dbReference type="NCBI Taxonomy" id="1859289"/>
    <lineage>
        <taxon>Bacteria</taxon>
        <taxon>Pseudomonadati</taxon>
        <taxon>Bacteroidota</taxon>
        <taxon>Flavobacteriia</taxon>
        <taxon>Flavobacteriales</taxon>
        <taxon>Weeksellaceae</taxon>
        <taxon>Faecalibacter</taxon>
    </lineage>
</organism>
<evidence type="ECO:0000256" key="6">
    <source>
        <dbReference type="RuleBase" id="RU366026"/>
    </source>
</evidence>
<dbReference type="InterPro" id="IPR029499">
    <property type="entry name" value="PduO-typ"/>
</dbReference>
<protein>
    <recommendedName>
        <fullName evidence="6">Corrinoid adenosyltransferase</fullName>
        <ecNumber evidence="6">2.5.1.17</ecNumber>
    </recommendedName>
    <alternativeName>
        <fullName evidence="6">Cob(II)alamin adenosyltransferase</fullName>
    </alternativeName>
    <alternativeName>
        <fullName evidence="6">Cob(II)yrinic acid a,c-diamide adenosyltransferase</fullName>
    </alternativeName>
    <alternativeName>
        <fullName evidence="6">Cobinamide/cobalamin adenosyltransferase</fullName>
    </alternativeName>
</protein>
<dbReference type="Gene3D" id="1.20.1200.10">
    <property type="entry name" value="Cobalamin adenosyltransferase-like"/>
    <property type="match status" value="1"/>
</dbReference>
<evidence type="ECO:0000256" key="1">
    <source>
        <dbReference type="ARBA" id="ARBA00007487"/>
    </source>
</evidence>
<evidence type="ECO:0000256" key="4">
    <source>
        <dbReference type="ARBA" id="ARBA00022741"/>
    </source>
</evidence>
<dbReference type="NCBIfam" id="TIGR00636">
    <property type="entry name" value="PduO_Nterm"/>
    <property type="match status" value="1"/>
</dbReference>
<dbReference type="PANTHER" id="PTHR12213">
    <property type="entry name" value="CORRINOID ADENOSYLTRANSFERASE"/>
    <property type="match status" value="1"/>
</dbReference>
<dbReference type="GO" id="GO:0005524">
    <property type="term" value="F:ATP binding"/>
    <property type="evidence" value="ECO:0007669"/>
    <property type="project" value="UniProtKB-UniRule"/>
</dbReference>
<keyword evidence="5 6" id="KW-0067">ATP-binding</keyword>
<dbReference type="UniPathway" id="UPA00148">
    <property type="reaction ID" value="UER00233"/>
</dbReference>
<evidence type="ECO:0000256" key="5">
    <source>
        <dbReference type="ARBA" id="ARBA00022840"/>
    </source>
</evidence>
<feature type="domain" description="Cobalamin adenosyltransferase-like" evidence="7">
    <location>
        <begin position="3"/>
        <end position="172"/>
    </location>
</feature>
<dbReference type="Proteomes" id="UP000275348">
    <property type="component" value="Unassembled WGS sequence"/>
</dbReference>
<keyword evidence="6" id="KW-0169">Cobalamin biosynthesis</keyword>
<name>A0A3L9M929_9FLAO</name>
<dbReference type="OrthoDB" id="9778896at2"/>
<evidence type="ECO:0000259" key="7">
    <source>
        <dbReference type="Pfam" id="PF01923"/>
    </source>
</evidence>
<evidence type="ECO:0000256" key="3">
    <source>
        <dbReference type="ARBA" id="ARBA00022679"/>
    </source>
</evidence>